<evidence type="ECO:0000313" key="3">
    <source>
        <dbReference type="EMBL" id="KAF1756978.1"/>
    </source>
</evidence>
<feature type="transmembrane region" description="Helical" evidence="2">
    <location>
        <begin position="65"/>
        <end position="85"/>
    </location>
</feature>
<sequence length="152" mass="17224">MLHFFEYFLQNKKETKKRRMVTGTLTITDEEKETVKPRPEFSTSSSSSSSSHQQQYCVQKDRIELVVVIVVLLILLQIGLALFFYKKCVARSVMDSSSSVYSEGSSECSATSSAFNTCNRQVQGPVLPQRPARFADGAPFTENPYNRLHHFT</sequence>
<reference evidence="3 4" key="1">
    <citation type="submission" date="2019-12" db="EMBL/GenBank/DDBJ databases">
        <title>Chromosome-level assembly of the Caenorhabditis remanei genome.</title>
        <authorList>
            <person name="Teterina A.A."/>
            <person name="Willis J.H."/>
            <person name="Phillips P.C."/>
        </authorList>
    </citation>
    <scope>NUCLEOTIDE SEQUENCE [LARGE SCALE GENOMIC DNA]</scope>
    <source>
        <strain evidence="3 4">PX506</strain>
        <tissue evidence="3">Whole organism</tissue>
    </source>
</reference>
<dbReference type="EMBL" id="WUAV01000004">
    <property type="protein sequence ID" value="KAF1756978.1"/>
    <property type="molecule type" value="Genomic_DNA"/>
</dbReference>
<comment type="caution">
    <text evidence="3">The sequence shown here is derived from an EMBL/GenBank/DDBJ whole genome shotgun (WGS) entry which is preliminary data.</text>
</comment>
<keyword evidence="2" id="KW-0812">Transmembrane</keyword>
<evidence type="ECO:0000256" key="2">
    <source>
        <dbReference type="SAM" id="Phobius"/>
    </source>
</evidence>
<dbReference type="CTD" id="9823003"/>
<evidence type="ECO:0000256" key="1">
    <source>
        <dbReference type="SAM" id="MobiDB-lite"/>
    </source>
</evidence>
<gene>
    <name evidence="3" type="ORF">GCK72_013433</name>
</gene>
<keyword evidence="2" id="KW-1133">Transmembrane helix</keyword>
<proteinExistence type="predicted"/>
<keyword evidence="2" id="KW-0472">Membrane</keyword>
<dbReference type="Proteomes" id="UP000483820">
    <property type="component" value="Chromosome IV"/>
</dbReference>
<protein>
    <submittedName>
        <fullName evidence="3">Uncharacterized protein</fullName>
    </submittedName>
</protein>
<dbReference type="KEGG" id="crq:GCK72_013433"/>
<feature type="region of interest" description="Disordered" evidence="1">
    <location>
        <begin position="28"/>
        <end position="52"/>
    </location>
</feature>
<accession>A0A6A5GNK0</accession>
<dbReference type="RefSeq" id="XP_053584621.1">
    <property type="nucleotide sequence ID" value="XM_053729849.1"/>
</dbReference>
<organism evidence="3 4">
    <name type="scientific">Caenorhabditis remanei</name>
    <name type="common">Caenorhabditis vulgaris</name>
    <dbReference type="NCBI Taxonomy" id="31234"/>
    <lineage>
        <taxon>Eukaryota</taxon>
        <taxon>Metazoa</taxon>
        <taxon>Ecdysozoa</taxon>
        <taxon>Nematoda</taxon>
        <taxon>Chromadorea</taxon>
        <taxon>Rhabditida</taxon>
        <taxon>Rhabditina</taxon>
        <taxon>Rhabditomorpha</taxon>
        <taxon>Rhabditoidea</taxon>
        <taxon>Rhabditidae</taxon>
        <taxon>Peloderinae</taxon>
        <taxon>Caenorhabditis</taxon>
    </lineage>
</organism>
<dbReference type="AlphaFoldDB" id="A0A6A5GNK0"/>
<dbReference type="GeneID" id="9823003"/>
<name>A0A6A5GNK0_CAERE</name>
<evidence type="ECO:0000313" key="4">
    <source>
        <dbReference type="Proteomes" id="UP000483820"/>
    </source>
</evidence>
<feature type="compositionally biased region" description="Low complexity" evidence="1">
    <location>
        <begin position="42"/>
        <end position="51"/>
    </location>
</feature>